<accession>A0AAW0GQB4</accession>
<evidence type="ECO:0000313" key="3">
    <source>
        <dbReference type="Proteomes" id="UP001385951"/>
    </source>
</evidence>
<reference evidence="2 3" key="1">
    <citation type="submission" date="2022-09" db="EMBL/GenBank/DDBJ databases">
        <authorList>
            <person name="Palmer J.M."/>
        </authorList>
    </citation>
    <scope>NUCLEOTIDE SEQUENCE [LARGE SCALE GENOMIC DNA]</scope>
    <source>
        <strain evidence="2 3">DSM 7382</strain>
    </source>
</reference>
<protein>
    <submittedName>
        <fullName evidence="2">Uncharacterized protein</fullName>
    </submittedName>
</protein>
<proteinExistence type="predicted"/>
<dbReference type="EMBL" id="JASBNA010000003">
    <property type="protein sequence ID" value="KAK7694097.1"/>
    <property type="molecule type" value="Genomic_DNA"/>
</dbReference>
<dbReference type="AlphaFoldDB" id="A0AAW0GQB4"/>
<keyword evidence="3" id="KW-1185">Reference proteome</keyword>
<sequence length="164" mass="19055">MSLSINELGRAGVQVHTSKDDDDEGTPEQIVFRGPHSDRFGLDGIRCMNPNYIDLYDRNFITGITYSQITVFLTWRDFSPLCWRISIRIDPATTKGELMCYLLGRIRVWHKRVLAKENDDESEGYTSKSAPLKFEQIILDRLIHIGKGRYIARLHFNDQKDYQV</sequence>
<evidence type="ECO:0000313" key="2">
    <source>
        <dbReference type="EMBL" id="KAK7694097.1"/>
    </source>
</evidence>
<comment type="caution">
    <text evidence="2">The sequence shown here is derived from an EMBL/GenBank/DDBJ whole genome shotgun (WGS) entry which is preliminary data.</text>
</comment>
<organism evidence="2 3">
    <name type="scientific">Cerrena zonata</name>
    <dbReference type="NCBI Taxonomy" id="2478898"/>
    <lineage>
        <taxon>Eukaryota</taxon>
        <taxon>Fungi</taxon>
        <taxon>Dikarya</taxon>
        <taxon>Basidiomycota</taxon>
        <taxon>Agaricomycotina</taxon>
        <taxon>Agaricomycetes</taxon>
        <taxon>Polyporales</taxon>
        <taxon>Cerrenaceae</taxon>
        <taxon>Cerrena</taxon>
    </lineage>
</organism>
<feature type="region of interest" description="Disordered" evidence="1">
    <location>
        <begin position="1"/>
        <end position="30"/>
    </location>
</feature>
<gene>
    <name evidence="2" type="ORF">QCA50_003673</name>
</gene>
<evidence type="ECO:0000256" key="1">
    <source>
        <dbReference type="SAM" id="MobiDB-lite"/>
    </source>
</evidence>
<dbReference type="Proteomes" id="UP001385951">
    <property type="component" value="Unassembled WGS sequence"/>
</dbReference>
<name>A0AAW0GQB4_9APHY</name>